<dbReference type="AlphaFoldDB" id="A0A0E9R606"/>
<organism evidence="1">
    <name type="scientific">Anguilla anguilla</name>
    <name type="common">European freshwater eel</name>
    <name type="synonym">Muraena anguilla</name>
    <dbReference type="NCBI Taxonomy" id="7936"/>
    <lineage>
        <taxon>Eukaryota</taxon>
        <taxon>Metazoa</taxon>
        <taxon>Chordata</taxon>
        <taxon>Craniata</taxon>
        <taxon>Vertebrata</taxon>
        <taxon>Euteleostomi</taxon>
        <taxon>Actinopterygii</taxon>
        <taxon>Neopterygii</taxon>
        <taxon>Teleostei</taxon>
        <taxon>Anguilliformes</taxon>
        <taxon>Anguillidae</taxon>
        <taxon>Anguilla</taxon>
    </lineage>
</organism>
<reference evidence="1" key="1">
    <citation type="submission" date="2014-11" db="EMBL/GenBank/DDBJ databases">
        <authorList>
            <person name="Amaro Gonzalez C."/>
        </authorList>
    </citation>
    <scope>NUCLEOTIDE SEQUENCE</scope>
</reference>
<reference evidence="1" key="2">
    <citation type="journal article" date="2015" name="Fish Shellfish Immunol.">
        <title>Early steps in the European eel (Anguilla anguilla)-Vibrio vulnificus interaction in the gills: Role of the RtxA13 toxin.</title>
        <authorList>
            <person name="Callol A."/>
            <person name="Pajuelo D."/>
            <person name="Ebbesson L."/>
            <person name="Teles M."/>
            <person name="MacKenzie S."/>
            <person name="Amaro C."/>
        </authorList>
    </citation>
    <scope>NUCLEOTIDE SEQUENCE</scope>
</reference>
<sequence>MHKFQLVFVSRLINHQKQVQDHYRALLLPLAYLYNYE</sequence>
<protein>
    <submittedName>
        <fullName evidence="1">Uncharacterized protein</fullName>
    </submittedName>
</protein>
<proteinExistence type="predicted"/>
<name>A0A0E9R606_ANGAN</name>
<evidence type="ECO:0000313" key="1">
    <source>
        <dbReference type="EMBL" id="JAH24549.1"/>
    </source>
</evidence>
<dbReference type="EMBL" id="GBXM01084028">
    <property type="protein sequence ID" value="JAH24549.1"/>
    <property type="molecule type" value="Transcribed_RNA"/>
</dbReference>
<accession>A0A0E9R606</accession>